<dbReference type="SUPFAM" id="SSF52009">
    <property type="entry name" value="Phosphohistidine domain"/>
    <property type="match status" value="1"/>
</dbReference>
<dbReference type="PANTHER" id="PTHR43030:SF1">
    <property type="entry name" value="PHOSPHOENOLPYRUVATE SYNTHASE"/>
    <property type="match status" value="1"/>
</dbReference>
<dbReference type="InterPro" id="IPR036637">
    <property type="entry name" value="Phosphohistidine_dom_sf"/>
</dbReference>
<protein>
    <recommendedName>
        <fullName evidence="6 15">Phosphoenolpyruvate synthase</fullName>
        <shortName evidence="15">PEP synthase</shortName>
        <ecNumber evidence="5 15">2.7.9.2</ecNumber>
    </recommendedName>
    <alternativeName>
        <fullName evidence="13 15">Pyruvate, water dikinase</fullName>
    </alternativeName>
</protein>
<dbReference type="Proteomes" id="UP001201449">
    <property type="component" value="Unassembled WGS sequence"/>
</dbReference>
<gene>
    <name evidence="19" type="primary">ppsA</name>
    <name evidence="19" type="ORF">L0U89_11170</name>
</gene>
<keyword evidence="20" id="KW-1185">Reference proteome</keyword>
<keyword evidence="12 15" id="KW-0460">Magnesium</keyword>
<dbReference type="Pfam" id="PF01326">
    <property type="entry name" value="PPDK_N"/>
    <property type="match status" value="1"/>
</dbReference>
<comment type="caution">
    <text evidence="19">The sequence shown here is derived from an EMBL/GenBank/DDBJ whole genome shotgun (WGS) entry which is preliminary data.</text>
</comment>
<keyword evidence="11 15" id="KW-0067">ATP-binding</keyword>
<evidence type="ECO:0000313" key="19">
    <source>
        <dbReference type="EMBL" id="MCF1751633.1"/>
    </source>
</evidence>
<evidence type="ECO:0000259" key="17">
    <source>
        <dbReference type="Pfam" id="PF01326"/>
    </source>
</evidence>
<evidence type="ECO:0000256" key="6">
    <source>
        <dbReference type="ARBA" id="ARBA00021623"/>
    </source>
</evidence>
<dbReference type="NCBIfam" id="TIGR01418">
    <property type="entry name" value="PEP_synth"/>
    <property type="match status" value="1"/>
</dbReference>
<dbReference type="NCBIfam" id="NF005057">
    <property type="entry name" value="PRK06464.1"/>
    <property type="match status" value="1"/>
</dbReference>
<evidence type="ECO:0000256" key="14">
    <source>
        <dbReference type="ARBA" id="ARBA00047700"/>
    </source>
</evidence>
<feature type="domain" description="PEP-utilising enzyme C-terminal" evidence="18">
    <location>
        <begin position="486"/>
        <end position="784"/>
    </location>
</feature>
<dbReference type="PROSITE" id="PS00742">
    <property type="entry name" value="PEP_ENZYMES_2"/>
    <property type="match status" value="1"/>
</dbReference>
<evidence type="ECO:0000256" key="1">
    <source>
        <dbReference type="ARBA" id="ARBA00001946"/>
    </source>
</evidence>
<keyword evidence="7 15" id="KW-0808">Transferase</keyword>
<dbReference type="InterPro" id="IPR018274">
    <property type="entry name" value="PEP_util_AS"/>
</dbReference>
<evidence type="ECO:0000256" key="3">
    <source>
        <dbReference type="ARBA" id="ARBA00004742"/>
    </source>
</evidence>
<dbReference type="GO" id="GO:0008986">
    <property type="term" value="F:pyruvate, water dikinase activity"/>
    <property type="evidence" value="ECO:0007669"/>
    <property type="project" value="UniProtKB-EC"/>
</dbReference>
<reference evidence="19 20" key="1">
    <citation type="submission" date="2022-01" db="EMBL/GenBank/DDBJ databases">
        <title>Mariniradius saccharolyticus sp. nov., isolated from sediment of a river.</title>
        <authorList>
            <person name="Liu H."/>
        </authorList>
    </citation>
    <scope>NUCLEOTIDE SEQUENCE [LARGE SCALE GENOMIC DNA]</scope>
    <source>
        <strain evidence="19 20">RY-2</strain>
    </source>
</reference>
<dbReference type="PROSITE" id="PS00370">
    <property type="entry name" value="PEP_ENZYMES_PHOS_SITE"/>
    <property type="match status" value="1"/>
</dbReference>
<dbReference type="EC" id="2.7.9.2" evidence="5 15"/>
<evidence type="ECO:0000259" key="18">
    <source>
        <dbReference type="Pfam" id="PF02896"/>
    </source>
</evidence>
<dbReference type="InterPro" id="IPR040442">
    <property type="entry name" value="Pyrv_kinase-like_dom_sf"/>
</dbReference>
<evidence type="ECO:0000256" key="10">
    <source>
        <dbReference type="ARBA" id="ARBA00022777"/>
    </source>
</evidence>
<dbReference type="InterPro" id="IPR023151">
    <property type="entry name" value="PEP_util_CS"/>
</dbReference>
<dbReference type="InterPro" id="IPR008279">
    <property type="entry name" value="PEP-util_enz_mobile_dom"/>
</dbReference>
<dbReference type="Gene3D" id="3.30.470.20">
    <property type="entry name" value="ATP-grasp fold, B domain"/>
    <property type="match status" value="1"/>
</dbReference>
<evidence type="ECO:0000256" key="4">
    <source>
        <dbReference type="ARBA" id="ARBA00007837"/>
    </source>
</evidence>
<comment type="pathway">
    <text evidence="3 15">Carbohydrate biosynthesis; gluconeogenesis.</text>
</comment>
<dbReference type="PRINTS" id="PR01736">
    <property type="entry name" value="PHPHTRNFRASE"/>
</dbReference>
<dbReference type="PIRSF" id="PIRSF000854">
    <property type="entry name" value="PEP_synthase"/>
    <property type="match status" value="1"/>
</dbReference>
<evidence type="ECO:0000259" key="16">
    <source>
        <dbReference type="Pfam" id="PF00391"/>
    </source>
</evidence>
<comment type="similarity">
    <text evidence="4 15">Belongs to the PEP-utilizing enzyme family.</text>
</comment>
<evidence type="ECO:0000256" key="2">
    <source>
        <dbReference type="ARBA" id="ARBA00002988"/>
    </source>
</evidence>
<evidence type="ECO:0000256" key="12">
    <source>
        <dbReference type="ARBA" id="ARBA00022842"/>
    </source>
</evidence>
<dbReference type="Gene3D" id="3.20.20.60">
    <property type="entry name" value="Phosphoenolpyruvate-binding domains"/>
    <property type="match status" value="1"/>
</dbReference>
<dbReference type="InterPro" id="IPR013815">
    <property type="entry name" value="ATP_grasp_subdomain_1"/>
</dbReference>
<dbReference type="Pfam" id="PF00391">
    <property type="entry name" value="PEP-utilizers"/>
    <property type="match status" value="1"/>
</dbReference>
<feature type="domain" description="PEP-utilising enzyme mobile" evidence="16">
    <location>
        <begin position="381"/>
        <end position="451"/>
    </location>
</feature>
<evidence type="ECO:0000256" key="5">
    <source>
        <dbReference type="ARBA" id="ARBA00011996"/>
    </source>
</evidence>
<dbReference type="RefSeq" id="WP_234861599.1">
    <property type="nucleotide sequence ID" value="NZ_JAKEVZ010000007.1"/>
</dbReference>
<dbReference type="EMBL" id="JAKEVZ010000007">
    <property type="protein sequence ID" value="MCF1751633.1"/>
    <property type="molecule type" value="Genomic_DNA"/>
</dbReference>
<evidence type="ECO:0000313" key="20">
    <source>
        <dbReference type="Proteomes" id="UP001201449"/>
    </source>
</evidence>
<dbReference type="InterPro" id="IPR002192">
    <property type="entry name" value="PPDK_AMP/ATP-bd"/>
</dbReference>
<sequence>MAPFIIPFSQILNKDVAQVGGKNASLGEMLHHLSPLGIRIPDGFATTANAFRYFLRQNNLVSKLEELLDSLDKTSLENLGEIGKACRELVLSASIPKDLEAAILENYRRLGAATPIAVAVRSSATAEDLPTASFAGQHDSFLNISGDKELLHAIQKCYASLFNDRAIKYRLDNGFDHMQVALSAGIQKMVRSDLGSAGVAFTNDPETGFENIIYITGAWGLGENVVQGAVNPDEFYVFKPNIEKSLPSVIHQKMGSKETKMVYSQNTAKPVTSVPTATWERNHYCLSLTEIEIVAKWCFLIEKHYGMAMDVEWAKDGETGELYIVQARPETVHGSKKALTVKEYALTSKAKPILKGKAVGRSIASGRACLVDSIADASKVRKGDIIVADITNPDWNAMLRKAVCIVTNKGGRTSHASIVARELGIHAVVGTGDATKKLHDGQEITVSCIEGDEGMVYEGKIAWTEKEIDLGNLPKTKTHPMFILADPSKAFRLAAYPNQGVGLLRMEFIVSNAIRIHPMALVNFDQLPEGNDKKAIEGITAQYVDKRQFFVETLAQEIAMVAAAFHPKDVIVRMSDFKTNEYAQLIGGKNFEPGEENPMLGFRGASRYYHPLYREGFGLECEAMKMVRDHFGLTNVKLMVPFCRTLEEGKKVLETMKAHGLERGKNGLEIYVMAEIPSNVILAEEFAAIFDGFSIGSNDLTQLTLGIDRDSSLISDLFDENNPAVKKMLADVIGAAKRKGVKIGLCGQAPSDYPDFAGFLVELGIDSISFNPDALIKGIENIAKAESKKSL</sequence>
<keyword evidence="9 15" id="KW-0547">Nucleotide-binding</keyword>
<keyword evidence="10 15" id="KW-0418">Kinase</keyword>
<dbReference type="Gene3D" id="3.50.30.10">
    <property type="entry name" value="Phosphohistidine domain"/>
    <property type="match status" value="1"/>
</dbReference>
<dbReference type="SUPFAM" id="SSF51621">
    <property type="entry name" value="Phosphoenolpyruvate/pyruvate domain"/>
    <property type="match status" value="1"/>
</dbReference>
<dbReference type="InterPro" id="IPR015813">
    <property type="entry name" value="Pyrv/PenolPyrv_kinase-like_dom"/>
</dbReference>
<organism evidence="19 20">
    <name type="scientific">Mariniradius sediminis</name>
    <dbReference type="NCBI Taxonomy" id="2909237"/>
    <lineage>
        <taxon>Bacteria</taxon>
        <taxon>Pseudomonadati</taxon>
        <taxon>Bacteroidota</taxon>
        <taxon>Cytophagia</taxon>
        <taxon>Cytophagales</taxon>
        <taxon>Cyclobacteriaceae</taxon>
        <taxon>Mariniradius</taxon>
    </lineage>
</organism>
<name>A0ABS9BU98_9BACT</name>
<comment type="cofactor">
    <cofactor evidence="1 15">
        <name>Mg(2+)</name>
        <dbReference type="ChEBI" id="CHEBI:18420"/>
    </cofactor>
</comment>
<feature type="domain" description="Pyruvate phosphate dikinase AMP/ATP-binding" evidence="17">
    <location>
        <begin position="17"/>
        <end position="342"/>
    </location>
</feature>
<proteinExistence type="inferred from homology"/>
<evidence type="ECO:0000256" key="13">
    <source>
        <dbReference type="ARBA" id="ARBA00033470"/>
    </source>
</evidence>
<comment type="function">
    <text evidence="2 15">Catalyzes the phosphorylation of pyruvate to phosphoenolpyruvate.</text>
</comment>
<evidence type="ECO:0000256" key="15">
    <source>
        <dbReference type="PIRNR" id="PIRNR000854"/>
    </source>
</evidence>
<keyword evidence="8 15" id="KW-0479">Metal-binding</keyword>
<dbReference type="Pfam" id="PF02896">
    <property type="entry name" value="PEP-utilizers_C"/>
    <property type="match status" value="1"/>
</dbReference>
<evidence type="ECO:0000256" key="11">
    <source>
        <dbReference type="ARBA" id="ARBA00022840"/>
    </source>
</evidence>
<comment type="catalytic activity">
    <reaction evidence="14 15">
        <text>pyruvate + ATP + H2O = phosphoenolpyruvate + AMP + phosphate + 2 H(+)</text>
        <dbReference type="Rhea" id="RHEA:11364"/>
        <dbReference type="ChEBI" id="CHEBI:15361"/>
        <dbReference type="ChEBI" id="CHEBI:15377"/>
        <dbReference type="ChEBI" id="CHEBI:15378"/>
        <dbReference type="ChEBI" id="CHEBI:30616"/>
        <dbReference type="ChEBI" id="CHEBI:43474"/>
        <dbReference type="ChEBI" id="CHEBI:58702"/>
        <dbReference type="ChEBI" id="CHEBI:456215"/>
        <dbReference type="EC" id="2.7.9.2"/>
    </reaction>
</comment>
<evidence type="ECO:0000256" key="8">
    <source>
        <dbReference type="ARBA" id="ARBA00022723"/>
    </source>
</evidence>
<dbReference type="Gene3D" id="3.30.1490.20">
    <property type="entry name" value="ATP-grasp fold, A domain"/>
    <property type="match status" value="1"/>
</dbReference>
<evidence type="ECO:0000256" key="7">
    <source>
        <dbReference type="ARBA" id="ARBA00022679"/>
    </source>
</evidence>
<dbReference type="InterPro" id="IPR006319">
    <property type="entry name" value="PEP_synth"/>
</dbReference>
<dbReference type="SUPFAM" id="SSF56059">
    <property type="entry name" value="Glutathione synthetase ATP-binding domain-like"/>
    <property type="match status" value="1"/>
</dbReference>
<accession>A0ABS9BU98</accession>
<dbReference type="PANTHER" id="PTHR43030">
    <property type="entry name" value="PHOSPHOENOLPYRUVATE SYNTHASE"/>
    <property type="match status" value="1"/>
</dbReference>
<dbReference type="InterPro" id="IPR000121">
    <property type="entry name" value="PEP_util_C"/>
</dbReference>
<evidence type="ECO:0000256" key="9">
    <source>
        <dbReference type="ARBA" id="ARBA00022741"/>
    </source>
</evidence>